<dbReference type="Pfam" id="PF07837">
    <property type="entry name" value="FTCD_N"/>
    <property type="match status" value="1"/>
</dbReference>
<dbReference type="InterPro" id="IPR004227">
    <property type="entry name" value="Formiminotransferase_cat"/>
</dbReference>
<comment type="caution">
    <text evidence="10">The sequence shown here is derived from an EMBL/GenBank/DDBJ whole genome shotgun (WGS) entry which is preliminary data.</text>
</comment>
<dbReference type="GO" id="GO:0019557">
    <property type="term" value="P:L-histidine catabolic process to glutamate and formate"/>
    <property type="evidence" value="ECO:0007669"/>
    <property type="project" value="UniProtKB-UniPathway"/>
</dbReference>
<protein>
    <recommendedName>
        <fullName evidence="3">glutamate formimidoyltransferase</fullName>
        <ecNumber evidence="3">2.1.2.5</ecNumber>
    </recommendedName>
</protein>
<dbReference type="InterPro" id="IPR012886">
    <property type="entry name" value="Formiminotransferase_N"/>
</dbReference>
<keyword evidence="6" id="KW-0369">Histidine metabolism</keyword>
<dbReference type="InterPro" id="IPR022384">
    <property type="entry name" value="FormiminoTrfase_cat_dom_sf"/>
</dbReference>
<dbReference type="UniPathway" id="UPA00379">
    <property type="reaction ID" value="UER00555"/>
</dbReference>
<keyword evidence="4" id="KW-0963">Cytoplasm</keyword>
<dbReference type="RefSeq" id="WP_116679858.1">
    <property type="nucleotide sequence ID" value="NZ_JBGXZY010000057.1"/>
</dbReference>
<dbReference type="Gene3D" id="3.30.70.670">
    <property type="entry name" value="Formiminotransferase, C-terminal subdomain"/>
    <property type="match status" value="1"/>
</dbReference>
<evidence type="ECO:0000256" key="7">
    <source>
        <dbReference type="ARBA" id="ARBA00022954"/>
    </source>
</evidence>
<evidence type="ECO:0000256" key="5">
    <source>
        <dbReference type="ARBA" id="ARBA00022679"/>
    </source>
</evidence>
<dbReference type="EC" id="2.1.2.5" evidence="3"/>
<dbReference type="InterPro" id="IPR013802">
    <property type="entry name" value="Formiminotransferase_C"/>
</dbReference>
<dbReference type="Proteomes" id="UP000245462">
    <property type="component" value="Unassembled WGS sequence"/>
</dbReference>
<sequence length="300" mass="33082">MALSRIMECVPNFSEGRDKEKIEKIVNPFRTREGVKLLNYSNDEDHNRLVVTVVGEPEPLREAVLEAVGIAVELIDLTRHEGQHPRMGAVDVIPFIPIKNVTAEDADKLAKEVGQVIGEKYGVPVFLYEKSATHPDRENLAKIRKGEFEGMAEKIKEPAWRPDFGPAACHPTAGAVAVGARMPLVAYNVNLNTGDLSIADAIAKKVRFLGGGLRFCKAMGVELTDRGIVQVSMNLTDFTKTAVYRAHEMVRMEAARYGVSVVGSEVIGLVPMQALIDCAEYYLGIENFSIDQILESRIME</sequence>
<evidence type="ECO:0000259" key="9">
    <source>
        <dbReference type="SMART" id="SM01222"/>
    </source>
</evidence>
<dbReference type="InterPro" id="IPR051623">
    <property type="entry name" value="FTCD"/>
</dbReference>
<dbReference type="PANTHER" id="PTHR12234:SF8">
    <property type="entry name" value="FORMIMINOTRANSFERASE-CYCLODEAMINASE"/>
    <property type="match status" value="1"/>
</dbReference>
<dbReference type="GO" id="GO:0005542">
    <property type="term" value="F:folic acid binding"/>
    <property type="evidence" value="ECO:0007669"/>
    <property type="project" value="UniProtKB-KW"/>
</dbReference>
<proteinExistence type="predicted"/>
<dbReference type="GO" id="GO:0030409">
    <property type="term" value="F:glutamate formimidoyltransferase activity"/>
    <property type="evidence" value="ECO:0007669"/>
    <property type="project" value="UniProtKB-EC"/>
</dbReference>
<dbReference type="InterPro" id="IPR037070">
    <property type="entry name" value="Formiminotransferase_C_sf"/>
</dbReference>
<evidence type="ECO:0000256" key="6">
    <source>
        <dbReference type="ARBA" id="ARBA00022808"/>
    </source>
</evidence>
<dbReference type="EMBL" id="QEKY01000016">
    <property type="protein sequence ID" value="PVZ08029.1"/>
    <property type="molecule type" value="Genomic_DNA"/>
</dbReference>
<evidence type="ECO:0000256" key="3">
    <source>
        <dbReference type="ARBA" id="ARBA00012252"/>
    </source>
</evidence>
<dbReference type="GO" id="GO:0005737">
    <property type="term" value="C:cytoplasm"/>
    <property type="evidence" value="ECO:0007669"/>
    <property type="project" value="UniProtKB-SubCell"/>
</dbReference>
<accession>A0A2U1F792</accession>
<dbReference type="OrthoDB" id="9773217at2"/>
<dbReference type="Pfam" id="PF02971">
    <property type="entry name" value="FTCD"/>
    <property type="match status" value="1"/>
</dbReference>
<keyword evidence="7" id="KW-0290">Folate-binding</keyword>
<keyword evidence="5 10" id="KW-0808">Transferase</keyword>
<dbReference type="NCBIfam" id="TIGR02024">
    <property type="entry name" value="FtcD"/>
    <property type="match status" value="1"/>
</dbReference>
<dbReference type="Gene3D" id="3.30.990.10">
    <property type="entry name" value="Formiminotransferase, N-terminal subdomain"/>
    <property type="match status" value="1"/>
</dbReference>
<dbReference type="SMART" id="SM01221">
    <property type="entry name" value="FTCD"/>
    <property type="match status" value="1"/>
</dbReference>
<dbReference type="GO" id="GO:0019556">
    <property type="term" value="P:L-histidine catabolic process to glutamate and formamide"/>
    <property type="evidence" value="ECO:0007669"/>
    <property type="project" value="UniProtKB-UniPathway"/>
</dbReference>
<name>A0A2U1F792_9PORP</name>
<evidence type="ECO:0000256" key="2">
    <source>
        <dbReference type="ARBA" id="ARBA00005082"/>
    </source>
</evidence>
<evidence type="ECO:0000313" key="10">
    <source>
        <dbReference type="EMBL" id="PVZ08029.1"/>
    </source>
</evidence>
<dbReference type="SUPFAM" id="SSF55116">
    <property type="entry name" value="Formiminotransferase domain of formiminotransferase-cyclodeaminase"/>
    <property type="match status" value="2"/>
</dbReference>
<dbReference type="GeneID" id="94551322"/>
<organism evidence="10 11">
    <name type="scientific">Porphyromonas loveana</name>
    <dbReference type="NCBI Taxonomy" id="1884669"/>
    <lineage>
        <taxon>Bacteria</taxon>
        <taxon>Pseudomonadati</taxon>
        <taxon>Bacteroidota</taxon>
        <taxon>Bacteroidia</taxon>
        <taxon>Bacteroidales</taxon>
        <taxon>Porphyromonadaceae</taxon>
        <taxon>Porphyromonas</taxon>
    </lineage>
</organism>
<dbReference type="AlphaFoldDB" id="A0A2U1F792"/>
<gene>
    <name evidence="10" type="ORF">C7382_11613</name>
</gene>
<reference evidence="10 11" key="1">
    <citation type="submission" date="2018-04" db="EMBL/GenBank/DDBJ databases">
        <title>Genomic Encyclopedia of Type Strains, Phase IV (KMG-IV): sequencing the most valuable type-strain genomes for metagenomic binning, comparative biology and taxonomic classification.</title>
        <authorList>
            <person name="Goeker M."/>
        </authorList>
    </citation>
    <scope>NUCLEOTIDE SEQUENCE [LARGE SCALE GENOMIC DNA]</scope>
    <source>
        <strain evidence="10 11">DSM 28520</strain>
    </source>
</reference>
<comment type="subcellular location">
    <subcellularLocation>
        <location evidence="1">Cytoplasm</location>
    </subcellularLocation>
</comment>
<dbReference type="SMART" id="SM01222">
    <property type="entry name" value="FTCD_N"/>
    <property type="match status" value="1"/>
</dbReference>
<keyword evidence="11" id="KW-1185">Reference proteome</keyword>
<comment type="pathway">
    <text evidence="2">Amino-acid degradation; L-histidine degradation into L-glutamate; L-glutamate from N-formimidoyl-L-glutamate (transferase route): step 1/1.</text>
</comment>
<dbReference type="PANTHER" id="PTHR12234">
    <property type="entry name" value="FORMIMINOTRANSFERASE-CYCLODEAMINASE"/>
    <property type="match status" value="1"/>
</dbReference>
<evidence type="ECO:0000259" key="8">
    <source>
        <dbReference type="SMART" id="SM01221"/>
    </source>
</evidence>
<dbReference type="InterPro" id="IPR037064">
    <property type="entry name" value="Formiminotransferase_N_sf"/>
</dbReference>
<evidence type="ECO:0000256" key="4">
    <source>
        <dbReference type="ARBA" id="ARBA00022490"/>
    </source>
</evidence>
<feature type="domain" description="Formiminotransferase C-terminal subdomain" evidence="8">
    <location>
        <begin position="183"/>
        <end position="297"/>
    </location>
</feature>
<feature type="domain" description="Formiminotransferase N-terminal subdomain" evidence="9">
    <location>
        <begin position="5"/>
        <end position="182"/>
    </location>
</feature>
<evidence type="ECO:0000313" key="11">
    <source>
        <dbReference type="Proteomes" id="UP000245462"/>
    </source>
</evidence>
<evidence type="ECO:0000256" key="1">
    <source>
        <dbReference type="ARBA" id="ARBA00004496"/>
    </source>
</evidence>